<evidence type="ECO:0000313" key="2">
    <source>
        <dbReference type="EMBL" id="PKI47454.1"/>
    </source>
</evidence>
<accession>A0A2I0ITY8</accession>
<feature type="non-terminal residue" evidence="2">
    <location>
        <position position="1"/>
    </location>
</feature>
<dbReference type="EMBL" id="PGOL01002500">
    <property type="protein sequence ID" value="PKI47454.1"/>
    <property type="molecule type" value="Genomic_DNA"/>
</dbReference>
<name>A0A2I0ITY8_PUNGR</name>
<dbReference type="Proteomes" id="UP000233551">
    <property type="component" value="Unassembled WGS sequence"/>
</dbReference>
<evidence type="ECO:0000256" key="1">
    <source>
        <dbReference type="SAM" id="MobiDB-lite"/>
    </source>
</evidence>
<proteinExistence type="predicted"/>
<dbReference type="AlphaFoldDB" id="A0A2I0ITY8"/>
<comment type="caution">
    <text evidence="2">The sequence shown here is derived from an EMBL/GenBank/DDBJ whole genome shotgun (WGS) entry which is preliminary data.</text>
</comment>
<feature type="region of interest" description="Disordered" evidence="1">
    <location>
        <begin position="1"/>
        <end position="31"/>
    </location>
</feature>
<reference evidence="2 3" key="1">
    <citation type="submission" date="2017-11" db="EMBL/GenBank/DDBJ databases">
        <title>De-novo sequencing of pomegranate (Punica granatum L.) genome.</title>
        <authorList>
            <person name="Akparov Z."/>
            <person name="Amiraslanov A."/>
            <person name="Hajiyeva S."/>
            <person name="Abbasov M."/>
            <person name="Kaur K."/>
            <person name="Hamwieh A."/>
            <person name="Solovyev V."/>
            <person name="Salamov A."/>
            <person name="Braich B."/>
            <person name="Kosarev P."/>
            <person name="Mahmoud A."/>
            <person name="Hajiyev E."/>
            <person name="Babayeva S."/>
            <person name="Izzatullayeva V."/>
            <person name="Mammadov A."/>
            <person name="Mammadov A."/>
            <person name="Sharifova S."/>
            <person name="Ojaghi J."/>
            <person name="Eynullazada K."/>
            <person name="Bayramov B."/>
            <person name="Abdulazimova A."/>
            <person name="Shahmuradov I."/>
        </authorList>
    </citation>
    <scope>NUCLEOTIDE SEQUENCE [LARGE SCALE GENOMIC DNA]</scope>
    <source>
        <strain evidence="3">cv. AG2017</strain>
        <tissue evidence="2">Leaf</tissue>
    </source>
</reference>
<sequence length="91" mass="10662">PGHRARGKVEVPSRSKVQLSESSAAEQRNPALGVNRVWLRRGPRGEEDVGRKVESCRSPSRKYRRRWLAAVCSRGIERDRIRERRERERQD</sequence>
<organism evidence="2 3">
    <name type="scientific">Punica granatum</name>
    <name type="common">Pomegranate</name>
    <dbReference type="NCBI Taxonomy" id="22663"/>
    <lineage>
        <taxon>Eukaryota</taxon>
        <taxon>Viridiplantae</taxon>
        <taxon>Streptophyta</taxon>
        <taxon>Embryophyta</taxon>
        <taxon>Tracheophyta</taxon>
        <taxon>Spermatophyta</taxon>
        <taxon>Magnoliopsida</taxon>
        <taxon>eudicotyledons</taxon>
        <taxon>Gunneridae</taxon>
        <taxon>Pentapetalae</taxon>
        <taxon>rosids</taxon>
        <taxon>malvids</taxon>
        <taxon>Myrtales</taxon>
        <taxon>Lythraceae</taxon>
        <taxon>Punica</taxon>
    </lineage>
</organism>
<feature type="compositionally biased region" description="Polar residues" evidence="1">
    <location>
        <begin position="15"/>
        <end position="26"/>
    </location>
</feature>
<protein>
    <submittedName>
        <fullName evidence="2">Uncharacterized protein</fullName>
    </submittedName>
</protein>
<evidence type="ECO:0000313" key="3">
    <source>
        <dbReference type="Proteomes" id="UP000233551"/>
    </source>
</evidence>
<keyword evidence="3" id="KW-1185">Reference proteome</keyword>
<gene>
    <name evidence="2" type="ORF">CRG98_032163</name>
</gene>